<feature type="region of interest" description="Disordered" evidence="6">
    <location>
        <begin position="183"/>
        <end position="209"/>
    </location>
</feature>
<dbReference type="InterPro" id="IPR056169">
    <property type="entry name" value="HB_ELP1"/>
</dbReference>
<name>A0AA38X765_9EURO</name>
<dbReference type="InterPro" id="IPR056167">
    <property type="entry name" value="A-sol_ELP1"/>
</dbReference>
<dbReference type="InterPro" id="IPR056166">
    <property type="entry name" value="TPR_ELP1"/>
</dbReference>
<feature type="region of interest" description="Disordered" evidence="6">
    <location>
        <begin position="1297"/>
        <end position="1334"/>
    </location>
</feature>
<evidence type="ECO:0000313" key="12">
    <source>
        <dbReference type="EMBL" id="KAJ9607838.1"/>
    </source>
</evidence>
<evidence type="ECO:0000256" key="3">
    <source>
        <dbReference type="ARBA" id="ARBA00022490"/>
    </source>
</evidence>
<dbReference type="GO" id="GO:0000049">
    <property type="term" value="F:tRNA binding"/>
    <property type="evidence" value="ECO:0007669"/>
    <property type="project" value="TreeGrafter"/>
</dbReference>
<evidence type="ECO:0000259" key="7">
    <source>
        <dbReference type="Pfam" id="PF04762"/>
    </source>
</evidence>
<feature type="domain" description="ELP1 alpha-solenoid" evidence="10">
    <location>
        <begin position="710"/>
        <end position="915"/>
    </location>
</feature>
<dbReference type="Pfam" id="PF04762">
    <property type="entry name" value="Beta-prop_ELP1_1st"/>
    <property type="match status" value="1"/>
</dbReference>
<feature type="region of interest" description="Disordered" evidence="6">
    <location>
        <begin position="1189"/>
        <end position="1213"/>
    </location>
</feature>
<gene>
    <name evidence="12" type="primary">ELP1</name>
    <name evidence="12" type="ORF">H2200_007917</name>
</gene>
<dbReference type="Pfam" id="PF23797">
    <property type="entry name" value="Beta-prop_ELP1_2nd"/>
    <property type="match status" value="1"/>
</dbReference>
<organism evidence="12 13">
    <name type="scientific">Cladophialophora chaetospira</name>
    <dbReference type="NCBI Taxonomy" id="386627"/>
    <lineage>
        <taxon>Eukaryota</taxon>
        <taxon>Fungi</taxon>
        <taxon>Dikarya</taxon>
        <taxon>Ascomycota</taxon>
        <taxon>Pezizomycotina</taxon>
        <taxon>Eurotiomycetes</taxon>
        <taxon>Chaetothyriomycetidae</taxon>
        <taxon>Chaetothyriales</taxon>
        <taxon>Herpotrichiellaceae</taxon>
        <taxon>Cladophialophora</taxon>
    </lineage>
</organism>
<feature type="domain" description="ELP1 first N-terminal beta-propeller" evidence="7">
    <location>
        <begin position="1"/>
        <end position="361"/>
    </location>
</feature>
<dbReference type="SUPFAM" id="SSF69322">
    <property type="entry name" value="Tricorn protease domain 2"/>
    <property type="match status" value="1"/>
</dbReference>
<dbReference type="Pfam" id="PF23925">
    <property type="entry name" value="A-sol_ELP1"/>
    <property type="match status" value="1"/>
</dbReference>
<dbReference type="Pfam" id="PF23878">
    <property type="entry name" value="TPR_ELP1"/>
    <property type="match status" value="1"/>
</dbReference>
<keyword evidence="4" id="KW-0819">tRNA processing</keyword>
<evidence type="ECO:0000256" key="4">
    <source>
        <dbReference type="ARBA" id="ARBA00022694"/>
    </source>
</evidence>
<dbReference type="EMBL" id="JAPDRK010000011">
    <property type="protein sequence ID" value="KAJ9607838.1"/>
    <property type="molecule type" value="Genomic_DNA"/>
</dbReference>
<feature type="compositionally biased region" description="Basic and acidic residues" evidence="6">
    <location>
        <begin position="190"/>
        <end position="202"/>
    </location>
</feature>
<dbReference type="GO" id="GO:0005829">
    <property type="term" value="C:cytosol"/>
    <property type="evidence" value="ECO:0007669"/>
    <property type="project" value="TreeGrafter"/>
</dbReference>
<comment type="pathway">
    <text evidence="1">tRNA modification; 5-methoxycarbonylmethyl-2-thiouridine-tRNA biosynthesis.</text>
</comment>
<evidence type="ECO:0000259" key="8">
    <source>
        <dbReference type="Pfam" id="PF23797"/>
    </source>
</evidence>
<sequence length="1334" mass="148470">MRNLKTTAYRKSELPDGLPLTATAWDTTNNTILCAFGPTSTKEVIELKRRTGESSSDEDFVTITSWDSPCPLPDLECDEILLFQHFSDTATSCLVLAGGDVVVVREDPLPDQEKIEIVGSVDVGICAAAWAPDEEILAIVTRADTLVLMSRTFEPLNEATLSPDDLKVSKQVSVGWGQKETQFQGRRAKAMRDPTVPEKVDQGDPSPYDDGKVSLSWRGDGQYVAINSVVPGHRRLLRVFTREAVLDSASEPADGMESALSWKPSGQLIAGLKRSDSKMEVVFFERNGLRHGQFDLRLSKEDMRTWATSISLAWNTDSSVLAISFQDRVQFWTMGNYHYYLKQEFRLSTQAAKVYLKWHPETPLRALFGAQEHLYDMTFLSSVSRGSTVPSYDLGVVAVVDGKSLKLTPFKQAGVPPPMAFCEAAFDHNITDCAVSQDGQKVAVLTGSTVELCDWQTRVNSKGDLKFTTKIGHRSVPFPVNTAGIGHSEARHYTQVVLVHDEIFILAPSQSTTKSSCWKLAWSRDPDDQTWEQIHVPGHSENLFLDIFNESIFATDTDANTTVLLSSNPLPRDHEATKLNGAQANSSIFSLRSTYSAHLNGITNGHNPKYHKISLTPKGGLYVDDTLLVREVTSYILTSAHLIFTTSSHLLKFVHLTDDPSTMAIPLDTPEIDERCRNIERGGKIVTVIPSIYAVILQMPRGNLETIYPRLLVLSGIRQHLKEQVYLAAFIACQTHQVDMNILHDYDPEAFLADVPKVIDQLKKPARVDEFLSKLKDEDVTKTLYRDTTLSTNTQSQEPPKLPPGSKVNKIADAFLSTLTSKPSSQYIQTIITAHVCKRPPDLPSALFLISSLLRSPEGKDEADTAISHLFFLTPNPNILFDASLSTYDLELTLLVAQNDSARDPREYMPFLQSLQELPQLRRQYTIDNHLKKYDRALTSLHGLTEHEEVRAYVGKHALYTQALDLYKYDTEGHLKAITRLYAEYLHTQKSQPFHAATLYESLGDYNAAYPLYALAHKWRESLTCASMLPLPAEQMKTLAQSLATTMTDENRDYRAAAQIRVDYLASPLEAARLLCKGSYFADALRLLSLHNLTAEIPLTIDSALTEKTGEILELLADCRSQLSAQVPRILELRKKKDEDPLAFYGGDADAQAGEGDILDNISLAPTDASTQGGQSLFTRYGSNSKFGGTVASNVSRKTSKTKRREERKRARGKKGSVYEEEYLVASVARLIERVNGLHEEAERLVWGLLRRGMRELAGRVGEGMKGICEEGERVRAVVWNEPDKDAVVEGRRTFEVDGQGRPSGADGVFWDSQQEGARKEAPVVKSWSGSELL</sequence>
<dbReference type="Proteomes" id="UP001172673">
    <property type="component" value="Unassembled WGS sequence"/>
</dbReference>
<feature type="domain" description="ELP1 three-helical bundle" evidence="11">
    <location>
        <begin position="1101"/>
        <end position="1259"/>
    </location>
</feature>
<evidence type="ECO:0000256" key="5">
    <source>
        <dbReference type="PIRNR" id="PIRNR017233"/>
    </source>
</evidence>
<dbReference type="InterPro" id="IPR056165">
    <property type="entry name" value="Beta-prop_ELP1_2nd"/>
</dbReference>
<dbReference type="PANTHER" id="PTHR12747:SF0">
    <property type="entry name" value="ELONGATOR COMPLEX PROTEIN 1"/>
    <property type="match status" value="1"/>
</dbReference>
<evidence type="ECO:0000259" key="9">
    <source>
        <dbReference type="Pfam" id="PF23878"/>
    </source>
</evidence>
<keyword evidence="13" id="KW-1185">Reference proteome</keyword>
<dbReference type="PIRSF" id="PIRSF017233">
    <property type="entry name" value="IKAP"/>
    <property type="match status" value="1"/>
</dbReference>
<dbReference type="InterPro" id="IPR056164">
    <property type="entry name" value="Beta-prop_ELP1_1st"/>
</dbReference>
<reference evidence="12" key="1">
    <citation type="submission" date="2022-10" db="EMBL/GenBank/DDBJ databases">
        <title>Culturing micro-colonial fungi from biological soil crusts in the Mojave desert and describing Neophaeococcomyces mojavensis, and introducing the new genera and species Taxawa tesnikishii.</title>
        <authorList>
            <person name="Kurbessoian T."/>
            <person name="Stajich J.E."/>
        </authorList>
    </citation>
    <scope>NUCLEOTIDE SEQUENCE</scope>
    <source>
        <strain evidence="12">TK_41</strain>
    </source>
</reference>
<evidence type="ECO:0000313" key="13">
    <source>
        <dbReference type="Proteomes" id="UP001172673"/>
    </source>
</evidence>
<evidence type="ECO:0000256" key="6">
    <source>
        <dbReference type="SAM" id="MobiDB-lite"/>
    </source>
</evidence>
<dbReference type="GO" id="GO:0002926">
    <property type="term" value="P:tRNA wobble base 5-methoxycarbonylmethyl-2-thiouridinylation"/>
    <property type="evidence" value="ECO:0007669"/>
    <property type="project" value="TreeGrafter"/>
</dbReference>
<feature type="domain" description="ELP1 TPR" evidence="9">
    <location>
        <begin position="924"/>
        <end position="1086"/>
    </location>
</feature>
<dbReference type="InterPro" id="IPR006849">
    <property type="entry name" value="Elp1"/>
</dbReference>
<evidence type="ECO:0000256" key="1">
    <source>
        <dbReference type="ARBA" id="ARBA00005043"/>
    </source>
</evidence>
<proteinExistence type="inferred from homology"/>
<feature type="domain" description="ELP1 N-terminal second beta-propeller" evidence="8">
    <location>
        <begin position="399"/>
        <end position="686"/>
    </location>
</feature>
<comment type="similarity">
    <text evidence="2 5">Belongs to the ELP1/IKA1 family.</text>
</comment>
<comment type="function">
    <text evidence="5">Component of the elongator complex which is required for multiple tRNA modifications, including mcm5U (5-methoxycarbonylmethyl uridine), mcm5s2U (5-methoxycarbonylmethyl-2-thiouridine), and ncm5U (5-carbamoylmethyl uridine). The elongator complex catalyzes formation of carboxymethyluridine in the wobble base at position 34 in tRNAs.</text>
</comment>
<comment type="caution">
    <text evidence="12">The sequence shown here is derived from an EMBL/GenBank/DDBJ whole genome shotgun (WGS) entry which is preliminary data.</text>
</comment>
<comment type="subcellular location">
    <subcellularLocation>
        <location evidence="5">Cytoplasm</location>
    </subcellularLocation>
    <subcellularLocation>
        <location evidence="5">Nucleus</location>
    </subcellularLocation>
</comment>
<accession>A0AA38X765</accession>
<evidence type="ECO:0000256" key="2">
    <source>
        <dbReference type="ARBA" id="ARBA00006086"/>
    </source>
</evidence>
<keyword evidence="3 5" id="KW-0963">Cytoplasm</keyword>
<keyword evidence="5" id="KW-0539">Nucleus</keyword>
<dbReference type="GO" id="GO:0033588">
    <property type="term" value="C:elongator holoenzyme complex"/>
    <property type="evidence" value="ECO:0007669"/>
    <property type="project" value="InterPro"/>
</dbReference>
<evidence type="ECO:0000259" key="10">
    <source>
        <dbReference type="Pfam" id="PF23925"/>
    </source>
</evidence>
<dbReference type="PANTHER" id="PTHR12747">
    <property type="entry name" value="ELONGATOR COMPLEX PROTEIN 1"/>
    <property type="match status" value="1"/>
</dbReference>
<protein>
    <recommendedName>
        <fullName evidence="5">Elongator complex protein 1</fullName>
    </recommendedName>
</protein>
<evidence type="ECO:0000259" key="11">
    <source>
        <dbReference type="Pfam" id="PF23936"/>
    </source>
</evidence>
<dbReference type="GO" id="GO:0005634">
    <property type="term" value="C:nucleus"/>
    <property type="evidence" value="ECO:0007669"/>
    <property type="project" value="UniProtKB-SubCell"/>
</dbReference>
<dbReference type="Pfam" id="PF23936">
    <property type="entry name" value="HB_ELP1"/>
    <property type="match status" value="1"/>
</dbReference>